<dbReference type="RefSeq" id="WP_054589888.1">
    <property type="nucleotide sequence ID" value="NZ_CP012700.1"/>
</dbReference>
<dbReference type="Pfam" id="PF20911">
    <property type="entry name" value="GP7"/>
    <property type="match status" value="1"/>
</dbReference>
<dbReference type="KEGG" id="smag:AN936_21895"/>
<proteinExistence type="predicted"/>
<dbReference type="InterPro" id="IPR048813">
    <property type="entry name" value="GP7-like"/>
</dbReference>
<evidence type="ECO:0000313" key="1">
    <source>
        <dbReference type="EMBL" id="ALH82910.1"/>
    </source>
</evidence>
<accession>A0A0N9USH9</accession>
<sequence length="340" mass="37376">MIIGNTYLNLIDVMKRDGTGDPEIVEALHTLNPVMRDANVITCNLGTKHLVNIRTGLPEVSWGAIYEGIAQGKSTTTQVEDVTGFLEGLSTVDTRLLKIAKDPAKVRLSEAEPYFESMGQEFEETFFYSDVRVSPRKFHGIAPRYNTLNNPNVVNGGGAGSDNTSIWFVTWGDNATSIITPDGTSAGIVREDKGEQRATDAQGNPYFVKEEMFTQHAGCSVKDWRRNSRVANLDVSEVIAGTKAVNPLMRSAYYKLHGARKYTTNYENGGEIIGATRTVIYMNKTILEALDAEGSNAGSDDNFIRLTPKEIQGEEVMTWRGIPIRESDNILNTEGLVPAS</sequence>
<evidence type="ECO:0000313" key="2">
    <source>
        <dbReference type="Proteomes" id="UP000058074"/>
    </source>
</evidence>
<dbReference type="AlphaFoldDB" id="A0A0N9USH9"/>
<gene>
    <name evidence="1" type="ORF">AN936_21895</name>
</gene>
<dbReference type="PATRIC" id="fig|33050.5.peg.4534"/>
<reference evidence="1 2" key="1">
    <citation type="journal article" date="2015" name="Genome Announc.">
        <title>Complete Genome Sequence of Polypropylene Glycol- and Polyethylene Glycol-Degrading Sphingopyxis macrogoltabida Strain EY-1.</title>
        <authorList>
            <person name="Ohtsubo Y."/>
            <person name="Nagata Y."/>
            <person name="Numata M."/>
            <person name="Tsuchikane K."/>
            <person name="Hosoyama A."/>
            <person name="Yamazoe A."/>
            <person name="Tsuda M."/>
            <person name="Fujita N."/>
            <person name="Kawai F."/>
        </authorList>
    </citation>
    <scope>NUCLEOTIDE SEQUENCE [LARGE SCALE GENOMIC DNA]</scope>
    <source>
        <strain evidence="1 2">EY-1</strain>
    </source>
</reference>
<dbReference type="NCBIfam" id="NF045672">
    <property type="entry name" value="MCP_gp7_epsi_15"/>
    <property type="match status" value="1"/>
</dbReference>
<protein>
    <recommendedName>
        <fullName evidence="3">Major capsid protein</fullName>
    </recommendedName>
</protein>
<dbReference type="OrthoDB" id="1630256at2"/>
<dbReference type="EMBL" id="CP012700">
    <property type="protein sequence ID" value="ALH82910.1"/>
    <property type="molecule type" value="Genomic_DNA"/>
</dbReference>
<evidence type="ECO:0008006" key="3">
    <source>
        <dbReference type="Google" id="ProtNLM"/>
    </source>
</evidence>
<name>A0A0N9USH9_SPHMC</name>
<organism evidence="1 2">
    <name type="scientific">Sphingopyxis macrogoltabida</name>
    <name type="common">Sphingomonas macrogoltabidus</name>
    <dbReference type="NCBI Taxonomy" id="33050"/>
    <lineage>
        <taxon>Bacteria</taxon>
        <taxon>Pseudomonadati</taxon>
        <taxon>Pseudomonadota</taxon>
        <taxon>Alphaproteobacteria</taxon>
        <taxon>Sphingomonadales</taxon>
        <taxon>Sphingomonadaceae</taxon>
        <taxon>Sphingopyxis</taxon>
    </lineage>
</organism>
<dbReference type="Proteomes" id="UP000058074">
    <property type="component" value="Chromosome"/>
</dbReference>